<evidence type="ECO:0000313" key="2">
    <source>
        <dbReference type="Proteomes" id="UP001150581"/>
    </source>
</evidence>
<reference evidence="1" key="1">
    <citation type="submission" date="2022-07" db="EMBL/GenBank/DDBJ databases">
        <title>Phylogenomic reconstructions and comparative analyses of Kickxellomycotina fungi.</title>
        <authorList>
            <person name="Reynolds N.K."/>
            <person name="Stajich J.E."/>
            <person name="Barry K."/>
            <person name="Grigoriev I.V."/>
            <person name="Crous P."/>
            <person name="Smith M.E."/>
        </authorList>
    </citation>
    <scope>NUCLEOTIDE SEQUENCE</scope>
    <source>
        <strain evidence="1">Benny 63K</strain>
    </source>
</reference>
<proteinExistence type="predicted"/>
<keyword evidence="2" id="KW-1185">Reference proteome</keyword>
<dbReference type="EMBL" id="JANBPG010002549">
    <property type="protein sequence ID" value="KAJ1885386.1"/>
    <property type="molecule type" value="Genomic_DNA"/>
</dbReference>
<gene>
    <name evidence="1" type="ORF">LPJ66_010142</name>
</gene>
<accession>A0ACC1I552</accession>
<organism evidence="1 2">
    <name type="scientific">Kickxella alabastrina</name>
    <dbReference type="NCBI Taxonomy" id="61397"/>
    <lineage>
        <taxon>Eukaryota</taxon>
        <taxon>Fungi</taxon>
        <taxon>Fungi incertae sedis</taxon>
        <taxon>Zoopagomycota</taxon>
        <taxon>Kickxellomycotina</taxon>
        <taxon>Kickxellomycetes</taxon>
        <taxon>Kickxellales</taxon>
        <taxon>Kickxellaceae</taxon>
        <taxon>Kickxella</taxon>
    </lineage>
</organism>
<comment type="caution">
    <text evidence="1">The sequence shown here is derived from an EMBL/GenBank/DDBJ whole genome shotgun (WGS) entry which is preliminary data.</text>
</comment>
<name>A0ACC1I552_9FUNG</name>
<sequence length="451" mass="51105">MQTVHIPVEAKSAEFPDTILKQDFGQIGDYVCTIWKEQLTRTFVPVLFLNGVNLALLVFTRGSWIRVPVGNICYRYMGSISIEEDDLWDTLLKFWFLVTLPTEKFGHFCNFAKFDGLVRFKHDIPFLGSSPASSASASASTVSDSTNPALTQMDMVLATAHIVRIDDQNAVLLKENLRVKRTVNPRSRLVYIYRTKYRGKKAYLKLSWLPLKCMPEGAVYDLLVKENVAHIPEVYDSGIIKKDVFGYRLEYLILEDCGLPVSQFVKGLHESGKTTEEQMQSVRLIISQTINCLVQARYHNILHRDVSDGNVAVAANGDVKIIDWGYGKVVDTSHPDITITADKWGFEIRTVTEEQTRSDPLTGTLLYMSMSVLCGARMRDVHDDIEGIFYYIGFQLISKLDQDRHVDRKLAAKIMDEKTVEMFAGDVKQPYSKVKQATDGSEPLAKKRENH</sequence>
<evidence type="ECO:0000313" key="1">
    <source>
        <dbReference type="EMBL" id="KAJ1885386.1"/>
    </source>
</evidence>
<protein>
    <submittedName>
        <fullName evidence="1">Uncharacterized protein</fullName>
    </submittedName>
</protein>
<dbReference type="Proteomes" id="UP001150581">
    <property type="component" value="Unassembled WGS sequence"/>
</dbReference>